<comment type="similarity">
    <text evidence="1">Belongs to the RelE toxin family.</text>
</comment>
<reference evidence="3" key="1">
    <citation type="submission" date="2021-01" db="EMBL/GenBank/DDBJ databases">
        <title>Whole genome shotgun sequence of Rugosimonospora africana NBRC 104875.</title>
        <authorList>
            <person name="Komaki H."/>
            <person name="Tamura T."/>
        </authorList>
    </citation>
    <scope>NUCLEOTIDE SEQUENCE</scope>
    <source>
        <strain evidence="3">NBRC 104875</strain>
    </source>
</reference>
<comment type="caution">
    <text evidence="3">The sequence shown here is derived from an EMBL/GenBank/DDBJ whole genome shotgun (WGS) entry which is preliminary data.</text>
</comment>
<dbReference type="InterPro" id="IPR035093">
    <property type="entry name" value="RelE/ParE_toxin_dom_sf"/>
</dbReference>
<dbReference type="SUPFAM" id="SSF143011">
    <property type="entry name" value="RelE-like"/>
    <property type="match status" value="1"/>
</dbReference>
<dbReference type="Gene3D" id="3.30.2310.20">
    <property type="entry name" value="RelE-like"/>
    <property type="match status" value="1"/>
</dbReference>
<protein>
    <submittedName>
        <fullName evidence="3">Toxin RelG</fullName>
    </submittedName>
</protein>
<dbReference type="EMBL" id="BONZ01000003">
    <property type="protein sequence ID" value="GIH12063.1"/>
    <property type="molecule type" value="Genomic_DNA"/>
</dbReference>
<name>A0A8J3QJC9_9ACTN</name>
<dbReference type="Proteomes" id="UP000642748">
    <property type="component" value="Unassembled WGS sequence"/>
</dbReference>
<dbReference type="AlphaFoldDB" id="A0A8J3QJC9"/>
<accession>A0A8J3QJC9</accession>
<dbReference type="InterPro" id="IPR007712">
    <property type="entry name" value="RelE/ParE_toxin"/>
</dbReference>
<sequence>MTGSASPPRYQLRIAGPAARALAGRLPEKVATAVYEFVTTTLLDDPHRVGKPLLLPPFEGTWSARRGTYRVLYEVDDENLVVTVTAVEHRADAYRSR</sequence>
<evidence type="ECO:0000256" key="1">
    <source>
        <dbReference type="ARBA" id="ARBA00006226"/>
    </source>
</evidence>
<dbReference type="Pfam" id="PF05016">
    <property type="entry name" value="ParE_toxin"/>
    <property type="match status" value="1"/>
</dbReference>
<dbReference type="PANTHER" id="PTHR35601:SF1">
    <property type="entry name" value="TOXIN RELE"/>
    <property type="match status" value="1"/>
</dbReference>
<keyword evidence="4" id="KW-1185">Reference proteome</keyword>
<dbReference type="PANTHER" id="PTHR35601">
    <property type="entry name" value="TOXIN RELE"/>
    <property type="match status" value="1"/>
</dbReference>
<gene>
    <name evidence="3" type="ORF">Raf01_02350</name>
</gene>
<evidence type="ECO:0000313" key="3">
    <source>
        <dbReference type="EMBL" id="GIH12063.1"/>
    </source>
</evidence>
<dbReference type="RefSeq" id="WP_239133280.1">
    <property type="nucleotide sequence ID" value="NZ_BONZ01000003.1"/>
</dbReference>
<proteinExistence type="inferred from homology"/>
<organism evidence="3 4">
    <name type="scientific">Rugosimonospora africana</name>
    <dbReference type="NCBI Taxonomy" id="556532"/>
    <lineage>
        <taxon>Bacteria</taxon>
        <taxon>Bacillati</taxon>
        <taxon>Actinomycetota</taxon>
        <taxon>Actinomycetes</taxon>
        <taxon>Micromonosporales</taxon>
        <taxon>Micromonosporaceae</taxon>
        <taxon>Rugosimonospora</taxon>
    </lineage>
</organism>
<evidence type="ECO:0000256" key="2">
    <source>
        <dbReference type="ARBA" id="ARBA00022649"/>
    </source>
</evidence>
<keyword evidence="2" id="KW-1277">Toxin-antitoxin system</keyword>
<evidence type="ECO:0000313" key="4">
    <source>
        <dbReference type="Proteomes" id="UP000642748"/>
    </source>
</evidence>